<name>A0A0N4ZPI5_PARTI</name>
<dbReference type="Pfam" id="PF02515">
    <property type="entry name" value="CoA_transf_3"/>
    <property type="match status" value="1"/>
</dbReference>
<dbReference type="Gene3D" id="3.30.1540.10">
    <property type="entry name" value="formyl-coa transferase, domain 3"/>
    <property type="match status" value="1"/>
</dbReference>
<dbReference type="GO" id="GO:0008206">
    <property type="term" value="P:bile acid metabolic process"/>
    <property type="evidence" value="ECO:0007669"/>
    <property type="project" value="TreeGrafter"/>
</dbReference>
<dbReference type="InterPro" id="IPR044855">
    <property type="entry name" value="CoA-Trfase_III_dom3_sf"/>
</dbReference>
<proteinExistence type="inferred from homology"/>
<evidence type="ECO:0000256" key="1">
    <source>
        <dbReference type="ARBA" id="ARBA00008383"/>
    </source>
</evidence>
<dbReference type="InterPro" id="IPR023606">
    <property type="entry name" value="CoA-Trfase_III_dom_1_sf"/>
</dbReference>
<sequence>MNKVKLFSGIKVLELPGLAPVPFCGQMLADFGADVIYVEKKGQKRYIENPFLNDKNIITLDFKKDIERLKKLCIESDIILDPFRPGVMEDMGLNPIELMEKNEKLIIARITGYGQFGKWNKVPGHDINYVSMSGMLPIINGYRMDDDNKPYWPPANLLGDFCGGSLLGGFGIAGALYNREKTGKGCVIDVSMTDGISYLSTFLSISNDMTKLWGEEYSIFNGKFPLYRTYKTKDGKYIAVGALEMKFSNVLFKTLNLPNISMYDVIEKPQEVGKMLEEIFLTKDRDEWDKIFSSIDACVTPVLNLDEVKEHSLHKDRETFYNGSNGKSRAVPSPRIYYKEDFEKLRKSKM</sequence>
<keyword evidence="2" id="KW-1185">Reference proteome</keyword>
<dbReference type="Proteomes" id="UP000038045">
    <property type="component" value="Unplaced"/>
</dbReference>
<dbReference type="PANTHER" id="PTHR48228">
    <property type="entry name" value="SUCCINYL-COA--D-CITRAMALATE COA-TRANSFERASE"/>
    <property type="match status" value="1"/>
</dbReference>
<dbReference type="AlphaFoldDB" id="A0A0N4ZPI5"/>
<protein>
    <submittedName>
        <fullName evidence="3">Alpha-methylacyl-CoA racemase</fullName>
    </submittedName>
</protein>
<dbReference type="SUPFAM" id="SSF89796">
    <property type="entry name" value="CoA-transferase family III (CaiB/BaiF)"/>
    <property type="match status" value="1"/>
</dbReference>
<dbReference type="PANTHER" id="PTHR48228:SF5">
    <property type="entry name" value="ALPHA-METHYLACYL-COA RACEMASE"/>
    <property type="match status" value="1"/>
</dbReference>
<dbReference type="GO" id="GO:0005739">
    <property type="term" value="C:mitochondrion"/>
    <property type="evidence" value="ECO:0007669"/>
    <property type="project" value="TreeGrafter"/>
</dbReference>
<dbReference type="InterPro" id="IPR050509">
    <property type="entry name" value="CoA-transferase_III"/>
</dbReference>
<evidence type="ECO:0000313" key="2">
    <source>
        <dbReference type="Proteomes" id="UP000038045"/>
    </source>
</evidence>
<dbReference type="Gene3D" id="3.40.50.10540">
    <property type="entry name" value="Crotonobetainyl-coa:carnitine coa-transferase, domain 1"/>
    <property type="match status" value="1"/>
</dbReference>
<dbReference type="InterPro" id="IPR003673">
    <property type="entry name" value="CoA-Trfase_fam_III"/>
</dbReference>
<accession>A0A0N4ZPI5</accession>
<dbReference type="WBParaSite" id="PTRK_0001044500.1">
    <property type="protein sequence ID" value="PTRK_0001044500.1"/>
    <property type="gene ID" value="PTRK_0001044500"/>
</dbReference>
<evidence type="ECO:0000313" key="3">
    <source>
        <dbReference type="WBParaSite" id="PTRK_0001044500.1"/>
    </source>
</evidence>
<dbReference type="GO" id="GO:0008111">
    <property type="term" value="F:alpha-methylacyl-CoA racemase activity"/>
    <property type="evidence" value="ECO:0007669"/>
    <property type="project" value="TreeGrafter"/>
</dbReference>
<comment type="similarity">
    <text evidence="1">Belongs to the CoA-transferase III family.</text>
</comment>
<reference evidence="3" key="1">
    <citation type="submission" date="2017-02" db="UniProtKB">
        <authorList>
            <consortium name="WormBaseParasite"/>
        </authorList>
    </citation>
    <scope>IDENTIFICATION</scope>
</reference>
<organism evidence="2 3">
    <name type="scientific">Parastrongyloides trichosuri</name>
    <name type="common">Possum-specific nematode worm</name>
    <dbReference type="NCBI Taxonomy" id="131310"/>
    <lineage>
        <taxon>Eukaryota</taxon>
        <taxon>Metazoa</taxon>
        <taxon>Ecdysozoa</taxon>
        <taxon>Nematoda</taxon>
        <taxon>Chromadorea</taxon>
        <taxon>Rhabditida</taxon>
        <taxon>Tylenchina</taxon>
        <taxon>Panagrolaimomorpha</taxon>
        <taxon>Strongyloidoidea</taxon>
        <taxon>Strongyloididae</taxon>
        <taxon>Parastrongyloides</taxon>
    </lineage>
</organism>
<dbReference type="STRING" id="131310.A0A0N4ZPI5"/>